<evidence type="ECO:0000256" key="1">
    <source>
        <dbReference type="SAM" id="Coils"/>
    </source>
</evidence>
<name>A0A848MMK6_9GAMM</name>
<dbReference type="InterPro" id="IPR027417">
    <property type="entry name" value="P-loop_NTPase"/>
</dbReference>
<dbReference type="AlphaFoldDB" id="A0A848MMK6"/>
<comment type="caution">
    <text evidence="3">The sequence shown here is derived from an EMBL/GenBank/DDBJ whole genome shotgun (WGS) entry which is preliminary data.</text>
</comment>
<sequence length="970" mass="111246">MKPNKIKRITLDSFRAFPSTKTLSFEHGESVADIVVIYAANGTGKTSTIEGVEWATTGKISRIDNIIANITSRNRNPKEGNILKNRQSGLYQATVTVELENGDCILRKTKPKSSRNHDYCSGILESTVKDAEKFNNNILSQGAINRFSYEASNGNLFNSLINSKGNSGDIEVYTQLNTIKTKLESNNGEKKTEISLLNKLIKDEEKSINELKERNINNSNLSASEEYGLFRDNFISYRDISEMNANDIANYISELVVTFKSLKVKLLEFDIDLYKKYSREAYLAKKIIECQNEVVRNKTYENELLIDLNKVKRDIQWNGLFIDADNLDVLNNQTLLFNEFSKDIIKHENKVSKLSSVYNNIYNNSLNINVDELRDKENKIHLSKGIIMSLFGDLYEKEFILEHEKNITSKIDSALSTIVEKRDSLSKTVFINENTELSYVKEFNKKSFELDNLNIKLLELTREKEKIKSFEEKLVIIKSYVVDVINDKKLSNCPSCGTKFENMTSLMEAVNNISTDSEALVDGAIGTLTKTKSEIALDVDRLNKIIETLTSKQKIKYSNDINILIGRKEHVVQLYSLLSSLKVQYVNVKLSSIQIQLDEILLKLNKKISVNLRKKEKYTKWTVNINSLIKNQYSAISEKKIKLNGITSLCFEKYGLDMDGLILKLCSGHVTLFERENLITLEKKLARDLDSINSSLLSMNGVISKLYSNSGFSHDLEINKYLESSLFSKKTIRSNYNYIKKNIKAYVISDNFYFTEMVTSIEEKFSTYLQSMQLEKNISDKKQKIAEYEEQRNLKIDEFDDDANKLSKVNASLVDAMEYFSELASSSINNDILNDMFMYVEPHLKYDKITFKVDLNGNNKGIYIQTHSDANNESTTPIYYLSEAQINILSICIFLANHARKIDFGINSIIIDDPVQSMDDLNSYALIDLCKLFTRRFKKQIIITTHNRSFFNLFKDKLPESRYSTKYITL</sequence>
<protein>
    <recommendedName>
        <fullName evidence="2">Rad50/SbcC-type AAA domain-containing protein</fullName>
    </recommendedName>
</protein>
<dbReference type="PANTHER" id="PTHR32114:SF2">
    <property type="entry name" value="ABC TRANSPORTER ABCH.3"/>
    <property type="match status" value="1"/>
</dbReference>
<dbReference type="PANTHER" id="PTHR32114">
    <property type="entry name" value="ABC TRANSPORTER ABCH.3"/>
    <property type="match status" value="1"/>
</dbReference>
<dbReference type="EMBL" id="JAADJU010000009">
    <property type="protein sequence ID" value="NMP28533.1"/>
    <property type="molecule type" value="Genomic_DNA"/>
</dbReference>
<dbReference type="Proteomes" id="UP000585363">
    <property type="component" value="Unassembled WGS sequence"/>
</dbReference>
<dbReference type="GO" id="GO:0006302">
    <property type="term" value="P:double-strand break repair"/>
    <property type="evidence" value="ECO:0007669"/>
    <property type="project" value="InterPro"/>
</dbReference>
<feature type="coiled-coil region" evidence="1">
    <location>
        <begin position="771"/>
        <end position="798"/>
    </location>
</feature>
<dbReference type="InterPro" id="IPR038729">
    <property type="entry name" value="Rad50/SbcC_AAA"/>
</dbReference>
<reference evidence="3 4" key="2">
    <citation type="submission" date="2020-06" db="EMBL/GenBank/DDBJ databases">
        <title>Polyphasic characterization of a Rahnella strain isolated from tree sap.</title>
        <authorList>
            <person name="Kim I.S."/>
        </authorList>
    </citation>
    <scope>NUCLEOTIDE SEQUENCE [LARGE SCALE GENOMIC DNA]</scope>
    <source>
        <strain evidence="3 4">SAP-1</strain>
    </source>
</reference>
<proteinExistence type="predicted"/>
<dbReference type="GO" id="GO:0016887">
    <property type="term" value="F:ATP hydrolysis activity"/>
    <property type="evidence" value="ECO:0007669"/>
    <property type="project" value="InterPro"/>
</dbReference>
<accession>A0A848MMK6</accession>
<evidence type="ECO:0000259" key="2">
    <source>
        <dbReference type="Pfam" id="PF13476"/>
    </source>
</evidence>
<dbReference type="Pfam" id="PF13476">
    <property type="entry name" value="AAA_23"/>
    <property type="match status" value="1"/>
</dbReference>
<dbReference type="Gene3D" id="3.40.50.300">
    <property type="entry name" value="P-loop containing nucleotide triphosphate hydrolases"/>
    <property type="match status" value="2"/>
</dbReference>
<dbReference type="SUPFAM" id="SSF52540">
    <property type="entry name" value="P-loop containing nucleoside triphosphate hydrolases"/>
    <property type="match status" value="2"/>
</dbReference>
<dbReference type="RefSeq" id="WP_169404253.1">
    <property type="nucleotide sequence ID" value="NZ_JAADJU010000009.1"/>
</dbReference>
<organism evidence="3 4">
    <name type="scientific">Rouxiella aceris</name>
    <dbReference type="NCBI Taxonomy" id="2703884"/>
    <lineage>
        <taxon>Bacteria</taxon>
        <taxon>Pseudomonadati</taxon>
        <taxon>Pseudomonadota</taxon>
        <taxon>Gammaproteobacteria</taxon>
        <taxon>Enterobacterales</taxon>
        <taxon>Yersiniaceae</taxon>
        <taxon>Rouxiella</taxon>
    </lineage>
</organism>
<keyword evidence="1" id="KW-0175">Coiled coil</keyword>
<reference evidence="3 4" key="1">
    <citation type="submission" date="2020-01" db="EMBL/GenBank/DDBJ databases">
        <authorList>
            <person name="Lee S.D."/>
        </authorList>
    </citation>
    <scope>NUCLEOTIDE SEQUENCE [LARGE SCALE GENOMIC DNA]</scope>
    <source>
        <strain evidence="3 4">SAP-1</strain>
    </source>
</reference>
<evidence type="ECO:0000313" key="3">
    <source>
        <dbReference type="EMBL" id="NMP28533.1"/>
    </source>
</evidence>
<keyword evidence="4" id="KW-1185">Reference proteome</keyword>
<evidence type="ECO:0000313" key="4">
    <source>
        <dbReference type="Proteomes" id="UP000585363"/>
    </source>
</evidence>
<feature type="domain" description="Rad50/SbcC-type AAA" evidence="2">
    <location>
        <begin position="8"/>
        <end position="214"/>
    </location>
</feature>
<gene>
    <name evidence="3" type="ORF">GW590_16850</name>
</gene>